<dbReference type="EMBL" id="BKCP01001113">
    <property type="protein sequence ID" value="GER26413.1"/>
    <property type="molecule type" value="Genomic_DNA"/>
</dbReference>
<feature type="non-terminal residue" evidence="2">
    <location>
        <position position="240"/>
    </location>
</feature>
<keyword evidence="2" id="KW-0548">Nucleotidyltransferase</keyword>
<keyword evidence="2" id="KW-0808">Transferase</keyword>
<keyword evidence="3" id="KW-1185">Reference proteome</keyword>
<comment type="caution">
    <text evidence="2">The sequence shown here is derived from an EMBL/GenBank/DDBJ whole genome shotgun (WGS) entry which is preliminary data.</text>
</comment>
<gene>
    <name evidence="2" type="ORF">STAS_02063</name>
</gene>
<accession>A0A5A7P0U4</accession>
<sequence>MEKAGPSVASIEPNHLQREISTGLLHNKSDHHTQPSDLVMVDFTTQLGLPVQVITEEKIITKGLVGQEESEGHLLPLIAHSLESQPSSSTKRTRKRSSKSEGRLQRKANASTLTILATAKRGREDQSSGGGLLLLWGNKVQIITMYCSYFFIVVNFIPSSGTNACWSVFVYVSASKLERELQWETLLCEVVFNGDFNGHNWFISGDGKDLLLSSNKKGGTARSEGSLSGFRTFVANMECR</sequence>
<evidence type="ECO:0000256" key="1">
    <source>
        <dbReference type="SAM" id="MobiDB-lite"/>
    </source>
</evidence>
<evidence type="ECO:0000313" key="3">
    <source>
        <dbReference type="Proteomes" id="UP000325081"/>
    </source>
</evidence>
<reference evidence="3" key="1">
    <citation type="journal article" date="2019" name="Curr. Biol.">
        <title>Genome Sequence of Striga asiatica Provides Insight into the Evolution of Plant Parasitism.</title>
        <authorList>
            <person name="Yoshida S."/>
            <person name="Kim S."/>
            <person name="Wafula E.K."/>
            <person name="Tanskanen J."/>
            <person name="Kim Y.M."/>
            <person name="Honaas L."/>
            <person name="Yang Z."/>
            <person name="Spallek T."/>
            <person name="Conn C.E."/>
            <person name="Ichihashi Y."/>
            <person name="Cheong K."/>
            <person name="Cui S."/>
            <person name="Der J.P."/>
            <person name="Gundlach H."/>
            <person name="Jiao Y."/>
            <person name="Hori C."/>
            <person name="Ishida J.K."/>
            <person name="Kasahara H."/>
            <person name="Kiba T."/>
            <person name="Kim M.S."/>
            <person name="Koo N."/>
            <person name="Laohavisit A."/>
            <person name="Lee Y.H."/>
            <person name="Lumba S."/>
            <person name="McCourt P."/>
            <person name="Mortimer J.C."/>
            <person name="Mutuku J.M."/>
            <person name="Nomura T."/>
            <person name="Sasaki-Sekimoto Y."/>
            <person name="Seto Y."/>
            <person name="Wang Y."/>
            <person name="Wakatake T."/>
            <person name="Sakakibara H."/>
            <person name="Demura T."/>
            <person name="Yamaguchi S."/>
            <person name="Yoneyama K."/>
            <person name="Manabe R.I."/>
            <person name="Nelson D.C."/>
            <person name="Schulman A.H."/>
            <person name="Timko M.P."/>
            <person name="dePamphilis C.W."/>
            <person name="Choi D."/>
            <person name="Shirasu K."/>
        </authorList>
    </citation>
    <scope>NUCLEOTIDE SEQUENCE [LARGE SCALE GENOMIC DNA]</scope>
    <source>
        <strain evidence="3">cv. UVA1</strain>
    </source>
</reference>
<protein>
    <submittedName>
        <fullName evidence="2">Non-LTR retroelement reverse transcriptase-like protein</fullName>
    </submittedName>
</protein>
<name>A0A5A7P0U4_STRAF</name>
<dbReference type="Proteomes" id="UP000325081">
    <property type="component" value="Unassembled WGS sequence"/>
</dbReference>
<feature type="region of interest" description="Disordered" evidence="1">
    <location>
        <begin position="84"/>
        <end position="106"/>
    </location>
</feature>
<dbReference type="AlphaFoldDB" id="A0A5A7P0U4"/>
<proteinExistence type="predicted"/>
<dbReference type="GO" id="GO:0003964">
    <property type="term" value="F:RNA-directed DNA polymerase activity"/>
    <property type="evidence" value="ECO:0007669"/>
    <property type="project" value="UniProtKB-KW"/>
</dbReference>
<organism evidence="2 3">
    <name type="scientific">Striga asiatica</name>
    <name type="common">Asiatic witchweed</name>
    <name type="synonym">Buchnera asiatica</name>
    <dbReference type="NCBI Taxonomy" id="4170"/>
    <lineage>
        <taxon>Eukaryota</taxon>
        <taxon>Viridiplantae</taxon>
        <taxon>Streptophyta</taxon>
        <taxon>Embryophyta</taxon>
        <taxon>Tracheophyta</taxon>
        <taxon>Spermatophyta</taxon>
        <taxon>Magnoliopsida</taxon>
        <taxon>eudicotyledons</taxon>
        <taxon>Gunneridae</taxon>
        <taxon>Pentapetalae</taxon>
        <taxon>asterids</taxon>
        <taxon>lamiids</taxon>
        <taxon>Lamiales</taxon>
        <taxon>Orobanchaceae</taxon>
        <taxon>Buchnereae</taxon>
        <taxon>Striga</taxon>
    </lineage>
</organism>
<keyword evidence="2" id="KW-0695">RNA-directed DNA polymerase</keyword>
<evidence type="ECO:0000313" key="2">
    <source>
        <dbReference type="EMBL" id="GER26413.1"/>
    </source>
</evidence>